<comment type="caution">
    <text evidence="2">The sequence shown here is derived from an EMBL/GenBank/DDBJ whole genome shotgun (WGS) entry which is preliminary data.</text>
</comment>
<evidence type="ECO:0000313" key="3">
    <source>
        <dbReference type="Proteomes" id="UP000299102"/>
    </source>
</evidence>
<name>A0A4C2A029_EUMVA</name>
<evidence type="ECO:0000256" key="1">
    <source>
        <dbReference type="SAM" id="MobiDB-lite"/>
    </source>
</evidence>
<gene>
    <name evidence="2" type="ORF">EVAR_65060_1</name>
</gene>
<dbReference type="Proteomes" id="UP000299102">
    <property type="component" value="Unassembled WGS sequence"/>
</dbReference>
<dbReference type="AlphaFoldDB" id="A0A4C2A029"/>
<proteinExistence type="predicted"/>
<feature type="compositionally biased region" description="Basic and acidic residues" evidence="1">
    <location>
        <begin position="1"/>
        <end position="18"/>
    </location>
</feature>
<protein>
    <submittedName>
        <fullName evidence="2">Uncharacterized protein</fullName>
    </submittedName>
</protein>
<keyword evidence="3" id="KW-1185">Reference proteome</keyword>
<reference evidence="2 3" key="1">
    <citation type="journal article" date="2019" name="Commun. Biol.">
        <title>The bagworm genome reveals a unique fibroin gene that provides high tensile strength.</title>
        <authorList>
            <person name="Kono N."/>
            <person name="Nakamura H."/>
            <person name="Ohtoshi R."/>
            <person name="Tomita M."/>
            <person name="Numata K."/>
            <person name="Arakawa K."/>
        </authorList>
    </citation>
    <scope>NUCLEOTIDE SEQUENCE [LARGE SCALE GENOMIC DNA]</scope>
</reference>
<sequence>MDGDTHARGFADKNETNRHSSQNQQVEVAISEQATSLVQPTTAEEKRICSETRTNVNTGTWVGLATIVLLNHIEPGLSGSISSLVWRSYVDVGTD</sequence>
<organism evidence="2 3">
    <name type="scientific">Eumeta variegata</name>
    <name type="common">Bagworm moth</name>
    <name type="synonym">Eumeta japonica</name>
    <dbReference type="NCBI Taxonomy" id="151549"/>
    <lineage>
        <taxon>Eukaryota</taxon>
        <taxon>Metazoa</taxon>
        <taxon>Ecdysozoa</taxon>
        <taxon>Arthropoda</taxon>
        <taxon>Hexapoda</taxon>
        <taxon>Insecta</taxon>
        <taxon>Pterygota</taxon>
        <taxon>Neoptera</taxon>
        <taxon>Endopterygota</taxon>
        <taxon>Lepidoptera</taxon>
        <taxon>Glossata</taxon>
        <taxon>Ditrysia</taxon>
        <taxon>Tineoidea</taxon>
        <taxon>Psychidae</taxon>
        <taxon>Oiketicinae</taxon>
        <taxon>Eumeta</taxon>
    </lineage>
</organism>
<dbReference type="EMBL" id="BGZK01002339">
    <property type="protein sequence ID" value="GBP93122.1"/>
    <property type="molecule type" value="Genomic_DNA"/>
</dbReference>
<evidence type="ECO:0000313" key="2">
    <source>
        <dbReference type="EMBL" id="GBP93122.1"/>
    </source>
</evidence>
<accession>A0A4C2A029</accession>
<feature type="region of interest" description="Disordered" evidence="1">
    <location>
        <begin position="1"/>
        <end position="26"/>
    </location>
</feature>